<dbReference type="InterPro" id="IPR050639">
    <property type="entry name" value="SSR_resolvase"/>
</dbReference>
<dbReference type="Pfam" id="PF07508">
    <property type="entry name" value="Recombinase"/>
    <property type="match status" value="1"/>
</dbReference>
<sequence>MSERAIGYGRKSFDDPDQRTSSVDDQRMFAAAYAERHGFELVAFHGDNGITGATMERPGLQAMLQAVSRGEAKIVIIEDVDRLGRDQEHLQHMIKLFRVYDVVIHTVAAGRIDDLVFAFKGIIGEQQRMRIAYTTRRGLKGKASRGGATGGRVLGYERVVTGQDVQGRDIDCLAVEEEQAALVRRIFQLYADGHSLKQICNTLNAEGVPSPRARERGRYNAGIWNPSTLSGDVTLGEGILNNEIYVGRRIFNRRRWVEVPNERRGFSRKPRLNPEAEWVVRDEPTLRIIDQPLWDAVKIRQAQARLARDEKFGLTANPLSGAKRPAHLLSGLVECGACGSPVLATGAGRWRCKGHRTGMCTNGSVTTRELENRAFAGIRDKLLTPEVVSQFAAALQREIEEAHRTDNAERARQEMELSETRARIAKLVTRIEEDDDAPRSLSVRLKELETTEQALEATLAILPERQIVQLPANYEALYLRAVTNLDQHLASGDGATARQVIRPLIEKIVVQPGDARGGKRRPMQLHGDLFRMLELTTVESPDATKPRPAKDGAVVTPLVAGTGFEPVTFRL</sequence>
<keyword evidence="5" id="KW-1185">Reference proteome</keyword>
<dbReference type="PANTHER" id="PTHR30461">
    <property type="entry name" value="DNA-INVERTASE FROM LAMBDOID PROPHAGE"/>
    <property type="match status" value="1"/>
</dbReference>
<gene>
    <name evidence="4" type="ORF">E5988_16430</name>
</gene>
<dbReference type="SMART" id="SM00857">
    <property type="entry name" value="Resolvase"/>
    <property type="match status" value="1"/>
</dbReference>
<feature type="compositionally biased region" description="Basic and acidic residues" evidence="1">
    <location>
        <begin position="11"/>
        <end position="21"/>
    </location>
</feature>
<feature type="region of interest" description="Disordered" evidence="1">
    <location>
        <begin position="1"/>
        <end position="21"/>
    </location>
</feature>
<dbReference type="InterPro" id="IPR011109">
    <property type="entry name" value="DNA_bind_recombinase_dom"/>
</dbReference>
<accession>A0ABY2QDE5</accession>
<dbReference type="RefSeq" id="WP_136452402.1">
    <property type="nucleotide sequence ID" value="NZ_SSTI01000026.1"/>
</dbReference>
<dbReference type="Gene3D" id="3.90.1750.20">
    <property type="entry name" value="Putative Large Serine Recombinase, Chain B, Domain 2"/>
    <property type="match status" value="1"/>
</dbReference>
<dbReference type="Proteomes" id="UP000308038">
    <property type="component" value="Unassembled WGS sequence"/>
</dbReference>
<evidence type="ECO:0000313" key="4">
    <source>
        <dbReference type="EMBL" id="THG36911.1"/>
    </source>
</evidence>
<dbReference type="InterPro" id="IPR025827">
    <property type="entry name" value="Zn_ribbon_recom_dom"/>
</dbReference>
<dbReference type="Gene3D" id="3.40.50.1390">
    <property type="entry name" value="Resolvase, N-terminal catalytic domain"/>
    <property type="match status" value="1"/>
</dbReference>
<organism evidence="4 5">
    <name type="scientific">Sphingomonas olei</name>
    <dbReference type="NCBI Taxonomy" id="1886787"/>
    <lineage>
        <taxon>Bacteria</taxon>
        <taxon>Pseudomonadati</taxon>
        <taxon>Pseudomonadota</taxon>
        <taxon>Alphaproteobacteria</taxon>
        <taxon>Sphingomonadales</taxon>
        <taxon>Sphingomonadaceae</taxon>
        <taxon>Sphingomonas</taxon>
    </lineage>
</organism>
<dbReference type="PROSITE" id="PS51736">
    <property type="entry name" value="RECOMBINASES_3"/>
    <property type="match status" value="1"/>
</dbReference>
<name>A0ABY2QDE5_9SPHN</name>
<evidence type="ECO:0000259" key="2">
    <source>
        <dbReference type="PROSITE" id="PS51736"/>
    </source>
</evidence>
<protein>
    <submittedName>
        <fullName evidence="4">Recombinase family protein</fullName>
    </submittedName>
</protein>
<dbReference type="InterPro" id="IPR006119">
    <property type="entry name" value="Resolv_N"/>
</dbReference>
<dbReference type="PROSITE" id="PS51737">
    <property type="entry name" value="RECOMBINASE_DNA_BIND"/>
    <property type="match status" value="1"/>
</dbReference>
<dbReference type="SUPFAM" id="SSF53041">
    <property type="entry name" value="Resolvase-like"/>
    <property type="match status" value="1"/>
</dbReference>
<evidence type="ECO:0000313" key="5">
    <source>
        <dbReference type="Proteomes" id="UP000308038"/>
    </source>
</evidence>
<feature type="domain" description="Resolvase/invertase-type recombinase catalytic" evidence="2">
    <location>
        <begin position="4"/>
        <end position="154"/>
    </location>
</feature>
<dbReference type="EMBL" id="SSTI01000026">
    <property type="protein sequence ID" value="THG36911.1"/>
    <property type="molecule type" value="Genomic_DNA"/>
</dbReference>
<dbReference type="Pfam" id="PF00239">
    <property type="entry name" value="Resolvase"/>
    <property type="match status" value="1"/>
</dbReference>
<dbReference type="Pfam" id="PF13408">
    <property type="entry name" value="Zn_ribbon_recom"/>
    <property type="match status" value="1"/>
</dbReference>
<feature type="domain" description="Recombinase" evidence="3">
    <location>
        <begin position="153"/>
        <end position="309"/>
    </location>
</feature>
<dbReference type="PANTHER" id="PTHR30461:SF23">
    <property type="entry name" value="DNA RECOMBINASE-RELATED"/>
    <property type="match status" value="1"/>
</dbReference>
<dbReference type="InterPro" id="IPR038109">
    <property type="entry name" value="DNA_bind_recomb_sf"/>
</dbReference>
<dbReference type="InterPro" id="IPR036162">
    <property type="entry name" value="Resolvase-like_N_sf"/>
</dbReference>
<comment type="caution">
    <text evidence="4">The sequence shown here is derived from an EMBL/GenBank/DDBJ whole genome shotgun (WGS) entry which is preliminary data.</text>
</comment>
<evidence type="ECO:0000259" key="3">
    <source>
        <dbReference type="PROSITE" id="PS51737"/>
    </source>
</evidence>
<dbReference type="CDD" id="cd00338">
    <property type="entry name" value="Ser_Recombinase"/>
    <property type="match status" value="1"/>
</dbReference>
<reference evidence="4 5" key="1">
    <citation type="submission" date="2019-04" db="EMBL/GenBank/DDBJ databases">
        <title>Microbes associate with the intestines of laboratory mice.</title>
        <authorList>
            <person name="Navarre W."/>
            <person name="Wong E."/>
            <person name="Huang K.C."/>
            <person name="Tropini C."/>
            <person name="Ng K."/>
            <person name="Yu B."/>
        </authorList>
    </citation>
    <scope>NUCLEOTIDE SEQUENCE [LARGE SCALE GENOMIC DNA]</scope>
    <source>
        <strain evidence="4 5">NM83_B4-11</strain>
    </source>
</reference>
<evidence type="ECO:0000256" key="1">
    <source>
        <dbReference type="SAM" id="MobiDB-lite"/>
    </source>
</evidence>
<proteinExistence type="predicted"/>